<keyword evidence="2" id="KW-1185">Reference proteome</keyword>
<feature type="compositionally biased region" description="Basic residues" evidence="1">
    <location>
        <begin position="134"/>
        <end position="143"/>
    </location>
</feature>
<feature type="compositionally biased region" description="Basic and acidic residues" evidence="1">
    <location>
        <begin position="553"/>
        <end position="565"/>
    </location>
</feature>
<feature type="compositionally biased region" description="Acidic residues" evidence="1">
    <location>
        <begin position="365"/>
        <end position="382"/>
    </location>
</feature>
<reference evidence="3" key="3">
    <citation type="submission" date="2025-08" db="UniProtKB">
        <authorList>
            <consortium name="RefSeq"/>
        </authorList>
    </citation>
    <scope>IDENTIFICATION</scope>
    <source>
        <tissue evidence="3">Whole organism</tissue>
    </source>
</reference>
<accession>A0ABM1P7C6</accession>
<dbReference type="PANTHER" id="PTHR14740">
    <property type="entry name" value="CASPASE ACTIVITY AND APOPTOSIS INHIBITOR 1"/>
    <property type="match status" value="1"/>
</dbReference>
<sequence length="610" mass="67338">MSSSKKKIKSDQIPKPINIKKEKSEEDRTLHPISHYIDDRLELVKQIFATLKPKTIMNLAPAFLKESSLDEVEELCLNELLCISTKRLKSIIEDSRCPTDTESSEDSDVEHKEEHISLEEISSDSDIEGSQLRRANKLRKSSAKRADKINENKEPDGQISVLELLELQARARAIRSQLAMEPITKIEVKSDDDDEENEATKKLSDKEKRSHKRKSNESTANKPAKNQDQPQTNGNTNGKSDPAPTKKIKLKRNYRTSTKSPEKQAVSNAKEPEKKAEPVLEQSKSRSASPDVIPIPTEPETLLISDSTDDESKQPPKQPVATTTAATTTTTATATTAAPTAATAPAAVSPEAPATAPAPAPTPAEESEPEEGEVREDSENEAETQPAAPNEQKQATETEAPKEVAEVLEKKAEATTEKAATAEGAPVETVEQSNIKAVEEAAEHPAADDEDQNDDVISIGGDLELIEELNTVEDEPVKVKSEEPEKVGEPDEEDNDVILLNTSDDDHEKLQDTNSESWRTRYLKSSKVSQVLAASRLGKRVRDKIKKSNRAQKRNDSKSGSDEKSTSQQQQQQQEQAQFTSKHEDGSIEQYQELLQHRQRKSSSSSKGDK</sequence>
<dbReference type="GO" id="GO:0003743">
    <property type="term" value="F:translation initiation factor activity"/>
    <property type="evidence" value="ECO:0007669"/>
    <property type="project" value="UniProtKB-KW"/>
</dbReference>
<feature type="compositionally biased region" description="Basic residues" evidence="1">
    <location>
        <begin position="537"/>
        <end position="552"/>
    </location>
</feature>
<feature type="compositionally biased region" description="Basic and acidic residues" evidence="1">
    <location>
        <begin position="475"/>
        <end position="489"/>
    </location>
</feature>
<keyword evidence="3" id="KW-0396">Initiation factor</keyword>
<feature type="region of interest" description="Disordered" evidence="1">
    <location>
        <begin position="534"/>
        <end position="610"/>
    </location>
</feature>
<feature type="compositionally biased region" description="Basic and acidic residues" evidence="1">
    <location>
        <begin position="198"/>
        <end position="208"/>
    </location>
</feature>
<dbReference type="GeneID" id="108613861"/>
<dbReference type="PANTHER" id="PTHR14740:SF3">
    <property type="entry name" value="CASPASE ACTIVITY AND APOPTOSIS INHIBITOR 1"/>
    <property type="match status" value="1"/>
</dbReference>
<reference evidence="2" key="1">
    <citation type="journal article" date="1997" name="Nucleic Acids Res.">
        <title>tRNAscan-SE: a program for improved detection of transfer RNA genes in genomic sequence.</title>
        <authorList>
            <person name="Lowe T.M."/>
            <person name="Eddy S.R."/>
        </authorList>
    </citation>
    <scope>NUCLEOTIDE SEQUENCE [LARGE SCALE GENOMIC DNA]</scope>
</reference>
<feature type="compositionally biased region" description="Low complexity" evidence="1">
    <location>
        <begin position="319"/>
        <end position="355"/>
    </location>
</feature>
<gene>
    <name evidence="3" type="primary">LOC108613861</name>
</gene>
<name>A0ABM1P7C6_DROAR</name>
<feature type="compositionally biased region" description="Low complexity" evidence="1">
    <location>
        <begin position="568"/>
        <end position="578"/>
    </location>
</feature>
<reference evidence="2" key="2">
    <citation type="journal article" date="2016" name="G3 (Bethesda)">
        <title>Genome Evolution in Three Species of Cactophilic Drosophila.</title>
        <authorList>
            <person name="Sanchez-Flores A."/>
            <person name="Penazola F."/>
            <person name="Carpinteyro-Ponce J."/>
            <person name="Nazario-Yepiz N."/>
            <person name="Abreu-Goodger C."/>
            <person name="Machado C.A."/>
            <person name="Markow T.A."/>
        </authorList>
    </citation>
    <scope>NUCLEOTIDE SEQUENCE [LARGE SCALE GENOMIC DNA]</scope>
</reference>
<feature type="region of interest" description="Disordered" evidence="1">
    <location>
        <begin position="1"/>
        <end position="29"/>
    </location>
</feature>
<evidence type="ECO:0000313" key="3">
    <source>
        <dbReference type="RefSeq" id="XP_017863112.1"/>
    </source>
</evidence>
<feature type="compositionally biased region" description="Basic and acidic residues" evidence="1">
    <location>
        <begin position="19"/>
        <end position="29"/>
    </location>
</feature>
<dbReference type="Pfam" id="PF15335">
    <property type="entry name" value="CAAP1"/>
    <property type="match status" value="1"/>
</dbReference>
<keyword evidence="3" id="KW-0648">Protein biosynthesis</keyword>
<evidence type="ECO:0000256" key="1">
    <source>
        <dbReference type="SAM" id="MobiDB-lite"/>
    </source>
</evidence>
<feature type="region of interest" description="Disordered" evidence="1">
    <location>
        <begin position="95"/>
        <end position="152"/>
    </location>
</feature>
<protein>
    <submittedName>
        <fullName evidence="3">Translation initiation factor IF-2</fullName>
    </submittedName>
</protein>
<feature type="compositionally biased region" description="Acidic residues" evidence="1">
    <location>
        <begin position="464"/>
        <end position="474"/>
    </location>
</feature>
<feature type="compositionally biased region" description="Polar residues" evidence="1">
    <location>
        <begin position="217"/>
        <end position="239"/>
    </location>
</feature>
<feature type="compositionally biased region" description="Basic and acidic residues" evidence="1">
    <location>
        <begin position="109"/>
        <end position="118"/>
    </location>
</feature>
<organism evidence="2 3">
    <name type="scientific">Drosophila arizonae</name>
    <name type="common">Fruit fly</name>
    <dbReference type="NCBI Taxonomy" id="7263"/>
    <lineage>
        <taxon>Eukaryota</taxon>
        <taxon>Metazoa</taxon>
        <taxon>Ecdysozoa</taxon>
        <taxon>Arthropoda</taxon>
        <taxon>Hexapoda</taxon>
        <taxon>Insecta</taxon>
        <taxon>Pterygota</taxon>
        <taxon>Neoptera</taxon>
        <taxon>Endopterygota</taxon>
        <taxon>Diptera</taxon>
        <taxon>Brachycera</taxon>
        <taxon>Muscomorpha</taxon>
        <taxon>Ephydroidea</taxon>
        <taxon>Drosophilidae</taxon>
        <taxon>Drosophila</taxon>
    </lineage>
</organism>
<feature type="compositionally biased region" description="Basic and acidic residues" evidence="1">
    <location>
        <begin position="437"/>
        <end position="447"/>
    </location>
</feature>
<dbReference type="Proteomes" id="UP000694904">
    <property type="component" value="Chromosome 4"/>
</dbReference>
<dbReference type="InterPro" id="IPR038991">
    <property type="entry name" value="CAAP1"/>
</dbReference>
<feature type="region of interest" description="Disordered" evidence="1">
    <location>
        <begin position="189"/>
        <end position="517"/>
    </location>
</feature>
<evidence type="ECO:0000313" key="2">
    <source>
        <dbReference type="Proteomes" id="UP000694904"/>
    </source>
</evidence>
<proteinExistence type="predicted"/>
<dbReference type="RefSeq" id="XP_017863112.1">
    <property type="nucleotide sequence ID" value="XM_018007623.1"/>
</dbReference>
<feature type="compositionally biased region" description="Basic and acidic residues" evidence="1">
    <location>
        <begin position="394"/>
        <end position="416"/>
    </location>
</feature>